<evidence type="ECO:0000313" key="3">
    <source>
        <dbReference type="EMBL" id="KAF0675328.1"/>
    </source>
</evidence>
<dbReference type="Gene3D" id="3.30.420.40">
    <property type="match status" value="1"/>
</dbReference>
<evidence type="ECO:0000313" key="4">
    <source>
        <dbReference type="Proteomes" id="UP000698242"/>
    </source>
</evidence>
<dbReference type="Proteomes" id="UP000698242">
    <property type="component" value="Unassembled WGS sequence"/>
</dbReference>
<dbReference type="RefSeq" id="WP_328809156.1">
    <property type="nucleotide sequence ID" value="NZ_APKE01000026.1"/>
</dbReference>
<dbReference type="EC" id="2.7.7.7" evidence="3"/>
<evidence type="ECO:0000259" key="2">
    <source>
        <dbReference type="Pfam" id="PF00814"/>
    </source>
</evidence>
<organism evidence="3 4">
    <name type="scientific">Profundibacterium mesophilum KAUST100406-0324</name>
    <dbReference type="NCBI Taxonomy" id="1037889"/>
    <lineage>
        <taxon>Bacteria</taxon>
        <taxon>Pseudomonadati</taxon>
        <taxon>Pseudomonadota</taxon>
        <taxon>Alphaproteobacteria</taxon>
        <taxon>Rhodobacterales</taxon>
        <taxon>Roseobacteraceae</taxon>
        <taxon>Profundibacterium</taxon>
    </lineage>
</organism>
<name>A0A921TC69_9RHOB</name>
<dbReference type="NCBIfam" id="TIGR03725">
    <property type="entry name" value="T6A_YeaZ"/>
    <property type="match status" value="1"/>
</dbReference>
<dbReference type="InterPro" id="IPR043129">
    <property type="entry name" value="ATPase_NBD"/>
</dbReference>
<dbReference type="AlphaFoldDB" id="A0A921TC69"/>
<dbReference type="InterPro" id="IPR022496">
    <property type="entry name" value="T6A_TsaB"/>
</dbReference>
<dbReference type="InterPro" id="IPR000905">
    <property type="entry name" value="Gcp-like_dom"/>
</dbReference>
<dbReference type="GO" id="GO:0003887">
    <property type="term" value="F:DNA-directed DNA polymerase activity"/>
    <property type="evidence" value="ECO:0007669"/>
    <property type="project" value="UniProtKB-EC"/>
</dbReference>
<reference evidence="3" key="1">
    <citation type="submission" date="2013-03" db="EMBL/GenBank/DDBJ databases">
        <title>Genome Sequence of the Profundibacterium mesophilum strain KAUST100406-0324T from Red Sea, a novel genus in the family Rhodobacteraceae.</title>
        <authorList>
            <person name="Essack M."/>
            <person name="Alam I."/>
            <person name="Lafi F."/>
            <person name="Alawi W."/>
            <person name="Kamanu F."/>
            <person name="Al-Suwailem A."/>
            <person name="Lee O.O."/>
            <person name="Xu Y."/>
            <person name="Bajic V."/>
            <person name="Qian P.-Y."/>
            <person name="Archer J."/>
        </authorList>
    </citation>
    <scope>NUCLEOTIDE SEQUENCE</scope>
    <source>
        <strain evidence="3">KAUST100406-0324</strain>
    </source>
</reference>
<keyword evidence="3" id="KW-0548">Nucleotidyltransferase</keyword>
<dbReference type="GO" id="GO:0002949">
    <property type="term" value="P:tRNA threonylcarbamoyladenosine modification"/>
    <property type="evidence" value="ECO:0007669"/>
    <property type="project" value="InterPro"/>
</dbReference>
<gene>
    <name evidence="3" type="ORF">PMES_02218</name>
</gene>
<accession>A0A921TC69</accession>
<dbReference type="EMBL" id="APKE01000026">
    <property type="protein sequence ID" value="KAF0675328.1"/>
    <property type="molecule type" value="Genomic_DNA"/>
</dbReference>
<comment type="caution">
    <text evidence="3">The sequence shown here is derived from an EMBL/GenBank/DDBJ whole genome shotgun (WGS) entry which is preliminary data.</text>
</comment>
<feature type="region of interest" description="Disordered" evidence="1">
    <location>
        <begin position="206"/>
        <end position="233"/>
    </location>
</feature>
<dbReference type="PANTHER" id="PTHR11735:SF11">
    <property type="entry name" value="TRNA THREONYLCARBAMOYLADENOSINE BIOSYNTHESIS PROTEIN TSAB"/>
    <property type="match status" value="1"/>
</dbReference>
<keyword evidence="3" id="KW-0808">Transferase</keyword>
<proteinExistence type="predicted"/>
<sequence>MILAFDTSAAHCAAALLSEEGVHARRHEEMARGQGERLIGLLEEVLAEGGAAWSDLTRIGVGTGPGNFTGIRISVSAARGLALGLGIPAIGVTHFECVLHAARQSDERLGAGRHLVSLPYKGGLYLQPASASGIDGMAAMLPDAAPSTPLPRLADPGALHLLGERAGDLARRYAQEGIPLGGHRDVTLAPDALAEAIAHVALTRPAQSPRPTPHYIKAPDAAPSRHAAPCLLP</sequence>
<evidence type="ECO:0000256" key="1">
    <source>
        <dbReference type="SAM" id="MobiDB-lite"/>
    </source>
</evidence>
<protein>
    <submittedName>
        <fullName evidence="3">DNA polymerase I</fullName>
        <ecNumber evidence="3">2.7.7.7</ecNumber>
    </submittedName>
</protein>
<dbReference type="GO" id="GO:0005829">
    <property type="term" value="C:cytosol"/>
    <property type="evidence" value="ECO:0007669"/>
    <property type="project" value="TreeGrafter"/>
</dbReference>
<dbReference type="PANTHER" id="PTHR11735">
    <property type="entry name" value="TRNA N6-ADENOSINE THREONYLCARBAMOYLTRANSFERASE"/>
    <property type="match status" value="1"/>
</dbReference>
<dbReference type="Pfam" id="PF00814">
    <property type="entry name" value="TsaD"/>
    <property type="match status" value="1"/>
</dbReference>
<dbReference type="SUPFAM" id="SSF53067">
    <property type="entry name" value="Actin-like ATPase domain"/>
    <property type="match status" value="1"/>
</dbReference>
<keyword evidence="4" id="KW-1185">Reference proteome</keyword>
<feature type="domain" description="Gcp-like" evidence="2">
    <location>
        <begin position="29"/>
        <end position="105"/>
    </location>
</feature>